<keyword evidence="3 7" id="KW-0489">Methyltransferase</keyword>
<dbReference type="InterPro" id="IPR029026">
    <property type="entry name" value="tRNA_m1G_MTases_N"/>
</dbReference>
<evidence type="ECO:0000256" key="5">
    <source>
        <dbReference type="ARBA" id="ARBA00022691"/>
    </source>
</evidence>
<dbReference type="CDD" id="cd18081">
    <property type="entry name" value="RlmH-like"/>
    <property type="match status" value="1"/>
</dbReference>
<keyword evidence="1 7" id="KW-0963">Cytoplasm</keyword>
<sequence length="158" mass="18567">MIKIVAVGKIKDKALRTQIEEYEKRLRPFTKLEIIEVNDEVAPQSNSDSQNNQVKEKEGERILAKIKDQEYVILLDLWGEMVDSERFSKKLDQLQTYQTSNLTFVIAGSLGPGKNVYDRCNWKWKLSDLTFTHQMTRVLVLEQIYRAFMIQNNNPYHK</sequence>
<comment type="subcellular location">
    <subcellularLocation>
        <location evidence="7">Cytoplasm</location>
    </subcellularLocation>
</comment>
<proteinExistence type="inferred from homology"/>
<comment type="similarity">
    <text evidence="6 7">Belongs to the RNA methyltransferase RlmH family.</text>
</comment>
<comment type="caution">
    <text evidence="8">The sequence shown here is derived from an EMBL/GenBank/DDBJ whole genome shotgun (WGS) entry which is preliminary data.</text>
</comment>
<comment type="subunit">
    <text evidence="7">Homodimer.</text>
</comment>
<dbReference type="RefSeq" id="WP_044905939.1">
    <property type="nucleotide sequence ID" value="NZ_JQIF01000058.1"/>
</dbReference>
<dbReference type="PANTHER" id="PTHR33603">
    <property type="entry name" value="METHYLTRANSFERASE"/>
    <property type="match status" value="1"/>
</dbReference>
<keyword evidence="4 7" id="KW-0808">Transferase</keyword>
<dbReference type="InterPro" id="IPR029028">
    <property type="entry name" value="Alpha/beta_knot_MTases"/>
</dbReference>
<organism evidence="8 9">
    <name type="scientific">Clostridium innocuum</name>
    <dbReference type="NCBI Taxonomy" id="1522"/>
    <lineage>
        <taxon>Bacteria</taxon>
        <taxon>Bacillati</taxon>
        <taxon>Bacillota</taxon>
        <taxon>Clostridia</taxon>
        <taxon>Eubacteriales</taxon>
        <taxon>Clostridiaceae</taxon>
        <taxon>Clostridium</taxon>
    </lineage>
</organism>
<keyword evidence="2 7" id="KW-0698">rRNA processing</keyword>
<dbReference type="PANTHER" id="PTHR33603:SF1">
    <property type="entry name" value="RIBOSOMAL RNA LARGE SUBUNIT METHYLTRANSFERASE H"/>
    <property type="match status" value="1"/>
</dbReference>
<accession>A0A099I3S1</accession>
<feature type="binding site" evidence="7">
    <location>
        <position position="75"/>
    </location>
    <ligand>
        <name>S-adenosyl-L-methionine</name>
        <dbReference type="ChEBI" id="CHEBI:59789"/>
    </ligand>
</feature>
<evidence type="ECO:0000313" key="9">
    <source>
        <dbReference type="Proteomes" id="UP000030008"/>
    </source>
</evidence>
<dbReference type="NCBIfam" id="NF000985">
    <property type="entry name" value="PRK00103.1-3"/>
    <property type="match status" value="1"/>
</dbReference>
<evidence type="ECO:0000256" key="1">
    <source>
        <dbReference type="ARBA" id="ARBA00022490"/>
    </source>
</evidence>
<dbReference type="AlphaFoldDB" id="A0A099I3S1"/>
<evidence type="ECO:0000256" key="4">
    <source>
        <dbReference type="ARBA" id="ARBA00022679"/>
    </source>
</evidence>
<evidence type="ECO:0000313" key="8">
    <source>
        <dbReference type="EMBL" id="KGJ52629.1"/>
    </source>
</evidence>
<feature type="binding site" evidence="7">
    <location>
        <begin position="126"/>
        <end position="131"/>
    </location>
    <ligand>
        <name>S-adenosyl-L-methionine</name>
        <dbReference type="ChEBI" id="CHEBI:59789"/>
    </ligand>
</feature>
<dbReference type="Gene3D" id="3.40.1280.10">
    <property type="match status" value="1"/>
</dbReference>
<dbReference type="HAMAP" id="MF_00658">
    <property type="entry name" value="23SrRNA_methyltr_H"/>
    <property type="match status" value="1"/>
</dbReference>
<dbReference type="GO" id="GO:0005737">
    <property type="term" value="C:cytoplasm"/>
    <property type="evidence" value="ECO:0007669"/>
    <property type="project" value="UniProtKB-SubCell"/>
</dbReference>
<evidence type="ECO:0000256" key="7">
    <source>
        <dbReference type="HAMAP-Rule" id="MF_00658"/>
    </source>
</evidence>
<comment type="catalytic activity">
    <reaction evidence="7">
        <text>pseudouridine(1915) in 23S rRNA + S-adenosyl-L-methionine = N(3)-methylpseudouridine(1915) in 23S rRNA + S-adenosyl-L-homocysteine + H(+)</text>
        <dbReference type="Rhea" id="RHEA:42752"/>
        <dbReference type="Rhea" id="RHEA-COMP:10221"/>
        <dbReference type="Rhea" id="RHEA-COMP:10222"/>
        <dbReference type="ChEBI" id="CHEBI:15378"/>
        <dbReference type="ChEBI" id="CHEBI:57856"/>
        <dbReference type="ChEBI" id="CHEBI:59789"/>
        <dbReference type="ChEBI" id="CHEBI:65314"/>
        <dbReference type="ChEBI" id="CHEBI:74486"/>
        <dbReference type="EC" id="2.1.1.177"/>
    </reaction>
</comment>
<keyword evidence="5 7" id="KW-0949">S-adenosyl-L-methionine</keyword>
<dbReference type="Proteomes" id="UP000030008">
    <property type="component" value="Unassembled WGS sequence"/>
</dbReference>
<evidence type="ECO:0000256" key="3">
    <source>
        <dbReference type="ARBA" id="ARBA00022603"/>
    </source>
</evidence>
<feature type="binding site" evidence="7">
    <location>
        <position position="107"/>
    </location>
    <ligand>
        <name>S-adenosyl-L-methionine</name>
        <dbReference type="ChEBI" id="CHEBI:59789"/>
    </ligand>
</feature>
<comment type="function">
    <text evidence="7">Specifically methylates the pseudouridine at position 1915 (m3Psi1915) in 23S rRNA.</text>
</comment>
<dbReference type="PIRSF" id="PIRSF004505">
    <property type="entry name" value="MT_bac"/>
    <property type="match status" value="1"/>
</dbReference>
<evidence type="ECO:0000256" key="2">
    <source>
        <dbReference type="ARBA" id="ARBA00022552"/>
    </source>
</evidence>
<protein>
    <recommendedName>
        <fullName evidence="7">Ribosomal RNA large subunit methyltransferase H</fullName>
        <ecNumber evidence="7">2.1.1.177</ecNumber>
    </recommendedName>
    <alternativeName>
        <fullName evidence="7">23S rRNA (pseudouridine1915-N3)-methyltransferase</fullName>
    </alternativeName>
    <alternativeName>
        <fullName evidence="7">23S rRNA m3Psi1915 methyltransferase</fullName>
    </alternativeName>
    <alternativeName>
        <fullName evidence="7">rRNA (pseudouridine-N3-)-methyltransferase RlmH</fullName>
    </alternativeName>
</protein>
<reference evidence="8 9" key="1">
    <citation type="submission" date="2014-08" db="EMBL/GenBank/DDBJ databases">
        <title>Clostridium innocuum, an unnegligible vancomycin-resistant pathogen causing extra-intestinal infections.</title>
        <authorList>
            <person name="Feng Y."/>
            <person name="Chiu C.-H."/>
        </authorList>
    </citation>
    <scope>NUCLEOTIDE SEQUENCE [LARGE SCALE GENOMIC DNA]</scope>
    <source>
        <strain evidence="8 9">AN88</strain>
    </source>
</reference>
<dbReference type="EMBL" id="JQIF01000058">
    <property type="protein sequence ID" value="KGJ52629.1"/>
    <property type="molecule type" value="Genomic_DNA"/>
</dbReference>
<dbReference type="EC" id="2.1.1.177" evidence="7"/>
<name>A0A099I3S1_CLOIN</name>
<gene>
    <name evidence="7" type="primary">rlmH</name>
    <name evidence="8" type="ORF">CIAN88_13675</name>
</gene>
<evidence type="ECO:0000256" key="6">
    <source>
        <dbReference type="ARBA" id="ARBA00038303"/>
    </source>
</evidence>
<dbReference type="SUPFAM" id="SSF75217">
    <property type="entry name" value="alpha/beta knot"/>
    <property type="match status" value="1"/>
</dbReference>
<dbReference type="InterPro" id="IPR003742">
    <property type="entry name" value="RlmH-like"/>
</dbReference>
<dbReference type="Pfam" id="PF02590">
    <property type="entry name" value="SPOUT_MTase"/>
    <property type="match status" value="1"/>
</dbReference>
<dbReference type="GO" id="GO:0070038">
    <property type="term" value="F:rRNA (pseudouridine-N3-)-methyltransferase activity"/>
    <property type="evidence" value="ECO:0007669"/>
    <property type="project" value="UniProtKB-UniRule"/>
</dbReference>